<accession>A0A813FFF1</accession>
<protein>
    <submittedName>
        <fullName evidence="1">Uncharacterized protein</fullName>
    </submittedName>
</protein>
<sequence length="92" mass="9993">MPPEQLQQQRQQQQEEPDYLALPAAPDSAGPAAAAAAADAIELGRSRSVAAARVESLRLQHEIVGLWAALKLCDEEAKTLQLLEDKKYALDD</sequence>
<evidence type="ECO:0000313" key="2">
    <source>
        <dbReference type="Proteomes" id="UP000654075"/>
    </source>
</evidence>
<dbReference type="AlphaFoldDB" id="A0A813FFF1"/>
<reference evidence="1" key="1">
    <citation type="submission" date="2021-02" db="EMBL/GenBank/DDBJ databases">
        <authorList>
            <person name="Dougan E. K."/>
            <person name="Rhodes N."/>
            <person name="Thang M."/>
            <person name="Chan C."/>
        </authorList>
    </citation>
    <scope>NUCLEOTIDE SEQUENCE</scope>
</reference>
<gene>
    <name evidence="1" type="ORF">PGLA1383_LOCUS30977</name>
</gene>
<comment type="caution">
    <text evidence="1">The sequence shown here is derived from an EMBL/GenBank/DDBJ whole genome shotgun (WGS) entry which is preliminary data.</text>
</comment>
<organism evidence="1 2">
    <name type="scientific">Polarella glacialis</name>
    <name type="common">Dinoflagellate</name>
    <dbReference type="NCBI Taxonomy" id="89957"/>
    <lineage>
        <taxon>Eukaryota</taxon>
        <taxon>Sar</taxon>
        <taxon>Alveolata</taxon>
        <taxon>Dinophyceae</taxon>
        <taxon>Suessiales</taxon>
        <taxon>Suessiaceae</taxon>
        <taxon>Polarella</taxon>
    </lineage>
</organism>
<dbReference type="EMBL" id="CAJNNV010025219">
    <property type="protein sequence ID" value="CAE8613195.1"/>
    <property type="molecule type" value="Genomic_DNA"/>
</dbReference>
<evidence type="ECO:0000313" key="1">
    <source>
        <dbReference type="EMBL" id="CAE8613195.1"/>
    </source>
</evidence>
<name>A0A813FFF1_POLGL</name>
<proteinExistence type="predicted"/>
<keyword evidence="2" id="KW-1185">Reference proteome</keyword>
<dbReference type="Proteomes" id="UP000654075">
    <property type="component" value="Unassembled WGS sequence"/>
</dbReference>